<dbReference type="SUPFAM" id="SSF53155">
    <property type="entry name" value="Methylated DNA-protein cysteine methyltransferase domain"/>
    <property type="match status" value="1"/>
</dbReference>
<protein>
    <recommendedName>
        <fullName evidence="9">Methylated-DNA--protein-cysteine methyltransferase</fullName>
        <ecNumber evidence="9">2.1.1.63</ecNumber>
    </recommendedName>
    <alternativeName>
        <fullName evidence="9">6-O-methylguanine-DNA methyltransferase</fullName>
        <shortName evidence="9">MGMT</shortName>
    </alternativeName>
    <alternativeName>
        <fullName evidence="9">O-6-methylguanine-DNA-alkyltransferase</fullName>
    </alternativeName>
</protein>
<comment type="similarity">
    <text evidence="2 9">Belongs to the MGMT family.</text>
</comment>
<keyword evidence="6 9" id="KW-0227">DNA damage</keyword>
<evidence type="ECO:0000256" key="8">
    <source>
        <dbReference type="ARBA" id="ARBA00049348"/>
    </source>
</evidence>
<dbReference type="NCBIfam" id="TIGR00589">
    <property type="entry name" value="ogt"/>
    <property type="match status" value="1"/>
</dbReference>
<dbReference type="CDD" id="cd06445">
    <property type="entry name" value="ATase"/>
    <property type="match status" value="1"/>
</dbReference>
<dbReference type="STRING" id="1161099.SAMN05444817_11510"/>
<keyword evidence="7 9" id="KW-0234">DNA repair</keyword>
<evidence type="ECO:0000256" key="6">
    <source>
        <dbReference type="ARBA" id="ARBA00022763"/>
    </source>
</evidence>
<organism evidence="12 13">
    <name type="scientific">Corynebacterium appendicis CIP 107643</name>
    <dbReference type="NCBI Taxonomy" id="1161099"/>
    <lineage>
        <taxon>Bacteria</taxon>
        <taxon>Bacillati</taxon>
        <taxon>Actinomycetota</taxon>
        <taxon>Actinomycetes</taxon>
        <taxon>Mycobacteriales</taxon>
        <taxon>Corynebacteriaceae</taxon>
        <taxon>Corynebacterium</taxon>
    </lineage>
</organism>
<dbReference type="FunFam" id="1.10.10.10:FF:000214">
    <property type="entry name" value="Methylated-DNA--protein-cysteine methyltransferase"/>
    <property type="match status" value="1"/>
</dbReference>
<dbReference type="PANTHER" id="PTHR10815:SF13">
    <property type="entry name" value="METHYLATED-DNA--PROTEIN-CYSTEINE METHYLTRANSFERASE"/>
    <property type="match status" value="1"/>
</dbReference>
<dbReference type="InterPro" id="IPR023546">
    <property type="entry name" value="MGMT"/>
</dbReference>
<dbReference type="InterPro" id="IPR001497">
    <property type="entry name" value="MethylDNA_cys_MeTrfase_AS"/>
</dbReference>
<reference evidence="13" key="1">
    <citation type="submission" date="2017-01" db="EMBL/GenBank/DDBJ databases">
        <authorList>
            <person name="Varghese N."/>
            <person name="Submissions S."/>
        </authorList>
    </citation>
    <scope>NUCLEOTIDE SEQUENCE [LARGE SCALE GENOMIC DNA]</scope>
    <source>
        <strain evidence="13">DSM 44531</strain>
    </source>
</reference>
<name>A0A1N7K703_9CORY</name>
<keyword evidence="3 9" id="KW-0963">Cytoplasm</keyword>
<evidence type="ECO:0000259" key="10">
    <source>
        <dbReference type="Pfam" id="PF01035"/>
    </source>
</evidence>
<dbReference type="HAMAP" id="MF_00772">
    <property type="entry name" value="OGT"/>
    <property type="match status" value="1"/>
</dbReference>
<dbReference type="InterPro" id="IPR008332">
    <property type="entry name" value="MethylG_MeTrfase_N"/>
</dbReference>
<keyword evidence="5 9" id="KW-0808">Transferase</keyword>
<dbReference type="SUPFAM" id="SSF46767">
    <property type="entry name" value="Methylated DNA-protein cysteine methyltransferase, C-terminal domain"/>
    <property type="match status" value="1"/>
</dbReference>
<feature type="domain" description="Methylguanine DNA methyltransferase ribonuclease-like" evidence="11">
    <location>
        <begin position="8"/>
        <end position="72"/>
    </location>
</feature>
<evidence type="ECO:0000259" key="11">
    <source>
        <dbReference type="Pfam" id="PF02870"/>
    </source>
</evidence>
<evidence type="ECO:0000256" key="3">
    <source>
        <dbReference type="ARBA" id="ARBA00022490"/>
    </source>
</evidence>
<dbReference type="PROSITE" id="PS00374">
    <property type="entry name" value="MGMT"/>
    <property type="match status" value="1"/>
</dbReference>
<dbReference type="InterPro" id="IPR036217">
    <property type="entry name" value="MethylDNA_cys_MeTrfase_DNAb"/>
</dbReference>
<evidence type="ECO:0000313" key="12">
    <source>
        <dbReference type="EMBL" id="SIS57371.1"/>
    </source>
</evidence>
<comment type="catalytic activity">
    <reaction evidence="8 9">
        <text>a 6-O-methyl-2'-deoxyguanosine in DNA + L-cysteinyl-[protein] = S-methyl-L-cysteinyl-[protein] + a 2'-deoxyguanosine in DNA</text>
        <dbReference type="Rhea" id="RHEA:24000"/>
        <dbReference type="Rhea" id="RHEA-COMP:10131"/>
        <dbReference type="Rhea" id="RHEA-COMP:10132"/>
        <dbReference type="Rhea" id="RHEA-COMP:11367"/>
        <dbReference type="Rhea" id="RHEA-COMP:11368"/>
        <dbReference type="ChEBI" id="CHEBI:29950"/>
        <dbReference type="ChEBI" id="CHEBI:82612"/>
        <dbReference type="ChEBI" id="CHEBI:85445"/>
        <dbReference type="ChEBI" id="CHEBI:85448"/>
        <dbReference type="EC" id="2.1.1.63"/>
    </reaction>
</comment>
<keyword evidence="13" id="KW-1185">Reference proteome</keyword>
<dbReference type="EMBL" id="FTOF01000015">
    <property type="protein sequence ID" value="SIS57371.1"/>
    <property type="molecule type" value="Genomic_DNA"/>
</dbReference>
<dbReference type="GO" id="GO:0003908">
    <property type="term" value="F:methylated-DNA-[protein]-cysteine S-methyltransferase activity"/>
    <property type="evidence" value="ECO:0007669"/>
    <property type="project" value="UniProtKB-UniRule"/>
</dbReference>
<feature type="active site" description="Nucleophile; methyl group acceptor" evidence="9">
    <location>
        <position position="128"/>
    </location>
</feature>
<dbReference type="GO" id="GO:0005737">
    <property type="term" value="C:cytoplasm"/>
    <property type="evidence" value="ECO:0007669"/>
    <property type="project" value="UniProtKB-SubCell"/>
</dbReference>
<dbReference type="RefSeq" id="WP_084560739.1">
    <property type="nucleotide sequence ID" value="NZ_CP046976.1"/>
</dbReference>
<dbReference type="Pfam" id="PF01035">
    <property type="entry name" value="DNA_binding_1"/>
    <property type="match status" value="1"/>
</dbReference>
<dbReference type="Proteomes" id="UP000186292">
    <property type="component" value="Unassembled WGS sequence"/>
</dbReference>
<dbReference type="GO" id="GO:0006307">
    <property type="term" value="P:DNA alkylation repair"/>
    <property type="evidence" value="ECO:0007669"/>
    <property type="project" value="UniProtKB-UniRule"/>
</dbReference>
<dbReference type="PANTHER" id="PTHR10815">
    <property type="entry name" value="METHYLATED-DNA--PROTEIN-CYSTEINE METHYLTRANSFERASE"/>
    <property type="match status" value="1"/>
</dbReference>
<dbReference type="Pfam" id="PF02870">
    <property type="entry name" value="Methyltransf_1N"/>
    <property type="match status" value="1"/>
</dbReference>
<comment type="function">
    <text evidence="9">Involved in the cellular defense against the biological effects of O6-methylguanine (O6-MeG) and O4-methylthymine (O4-MeT) in DNA. Repairs the methylated nucleobase in DNA by stoichiometrically transferring the methyl group to a cysteine residue in the enzyme. This is a suicide reaction: the enzyme is irreversibly inactivated.</text>
</comment>
<dbReference type="InterPro" id="IPR014048">
    <property type="entry name" value="MethylDNA_cys_MeTrfase_DNA-bd"/>
</dbReference>
<comment type="catalytic activity">
    <reaction evidence="1 9">
        <text>a 4-O-methyl-thymidine in DNA + L-cysteinyl-[protein] = a thymidine in DNA + S-methyl-L-cysteinyl-[protein]</text>
        <dbReference type="Rhea" id="RHEA:53428"/>
        <dbReference type="Rhea" id="RHEA-COMP:10131"/>
        <dbReference type="Rhea" id="RHEA-COMP:10132"/>
        <dbReference type="Rhea" id="RHEA-COMP:13555"/>
        <dbReference type="Rhea" id="RHEA-COMP:13556"/>
        <dbReference type="ChEBI" id="CHEBI:29950"/>
        <dbReference type="ChEBI" id="CHEBI:82612"/>
        <dbReference type="ChEBI" id="CHEBI:137386"/>
        <dbReference type="ChEBI" id="CHEBI:137387"/>
        <dbReference type="EC" id="2.1.1.63"/>
    </reaction>
</comment>
<gene>
    <name evidence="12" type="ORF">SAMN05444817_11510</name>
</gene>
<dbReference type="OrthoDB" id="9802228at2"/>
<feature type="domain" description="Methylated-DNA-[protein]-cysteine S-methyltransferase DNA binding" evidence="10">
    <location>
        <begin position="77"/>
        <end position="157"/>
    </location>
</feature>
<dbReference type="GO" id="GO:0032259">
    <property type="term" value="P:methylation"/>
    <property type="evidence" value="ECO:0007669"/>
    <property type="project" value="UniProtKB-KW"/>
</dbReference>
<evidence type="ECO:0000256" key="4">
    <source>
        <dbReference type="ARBA" id="ARBA00022603"/>
    </source>
</evidence>
<evidence type="ECO:0000256" key="7">
    <source>
        <dbReference type="ARBA" id="ARBA00023204"/>
    </source>
</evidence>
<accession>A0A1N7K703</accession>
<evidence type="ECO:0000256" key="5">
    <source>
        <dbReference type="ARBA" id="ARBA00022679"/>
    </source>
</evidence>
<proteinExistence type="inferred from homology"/>
<dbReference type="Gene3D" id="3.30.160.70">
    <property type="entry name" value="Methylated DNA-protein cysteine methyltransferase domain"/>
    <property type="match status" value="1"/>
</dbReference>
<dbReference type="InterPro" id="IPR036631">
    <property type="entry name" value="MGMT_N_sf"/>
</dbReference>
<dbReference type="AlphaFoldDB" id="A0A1N7K703"/>
<evidence type="ECO:0000256" key="2">
    <source>
        <dbReference type="ARBA" id="ARBA00008711"/>
    </source>
</evidence>
<comment type="subcellular location">
    <subcellularLocation>
        <location evidence="9">Cytoplasm</location>
    </subcellularLocation>
</comment>
<comment type="miscellaneous">
    <text evidence="9">This enzyme catalyzes only one turnover and therefore is not strictly catalytic. According to one definition, an enzyme is a biocatalyst that acts repeatedly and over many reaction cycles.</text>
</comment>
<sequence length="159" mass="17407">MDELQFHQIDSPIGRIGLVVSQAGVAKVLFESDGIDAERDRIGAKAVVPLAAHQLKEYFAGRRREFTVPLDYRFATDFRGQVLRELARVPYGETTTYRELAGKVGNPKAVRAIGGACANNPLPLLVPCHRVLRADGGLGGYRGSSETKRFLLELEGIDV</sequence>
<dbReference type="Gene3D" id="1.10.10.10">
    <property type="entry name" value="Winged helix-like DNA-binding domain superfamily/Winged helix DNA-binding domain"/>
    <property type="match status" value="1"/>
</dbReference>
<evidence type="ECO:0000256" key="9">
    <source>
        <dbReference type="HAMAP-Rule" id="MF_00772"/>
    </source>
</evidence>
<evidence type="ECO:0000256" key="1">
    <source>
        <dbReference type="ARBA" id="ARBA00001286"/>
    </source>
</evidence>
<dbReference type="EC" id="2.1.1.63" evidence="9"/>
<evidence type="ECO:0000313" key="13">
    <source>
        <dbReference type="Proteomes" id="UP000186292"/>
    </source>
</evidence>
<dbReference type="InterPro" id="IPR036388">
    <property type="entry name" value="WH-like_DNA-bd_sf"/>
</dbReference>
<keyword evidence="4 9" id="KW-0489">Methyltransferase</keyword>